<dbReference type="GO" id="GO:0031514">
    <property type="term" value="C:motile cilium"/>
    <property type="evidence" value="ECO:0007669"/>
    <property type="project" value="UniProtKB-SubCell"/>
</dbReference>
<keyword evidence="6" id="KW-0970">Cilium biogenesis/degradation</keyword>
<reference evidence="13" key="3">
    <citation type="submission" date="2025-09" db="UniProtKB">
        <authorList>
            <consortium name="Ensembl"/>
        </authorList>
    </citation>
    <scope>IDENTIFICATION</scope>
</reference>
<evidence type="ECO:0000256" key="5">
    <source>
        <dbReference type="ARBA" id="ARBA00022490"/>
    </source>
</evidence>
<dbReference type="GO" id="GO:0003351">
    <property type="term" value="P:epithelial cilium movement involved in extracellular fluid movement"/>
    <property type="evidence" value="ECO:0007669"/>
    <property type="project" value="TreeGrafter"/>
</dbReference>
<dbReference type="InterPro" id="IPR031733">
    <property type="entry name" value="Dynein_attach_N"/>
</dbReference>
<comment type="function">
    <text evidence="1">Dynein-attachment factor required for cilia motility.</text>
</comment>
<keyword evidence="7" id="KW-0282">Flagellum</keyword>
<organism evidence="13 14">
    <name type="scientific">Denticeps clupeoides</name>
    <name type="common">denticle herring</name>
    <dbReference type="NCBI Taxonomy" id="299321"/>
    <lineage>
        <taxon>Eukaryota</taxon>
        <taxon>Metazoa</taxon>
        <taxon>Chordata</taxon>
        <taxon>Craniata</taxon>
        <taxon>Vertebrata</taxon>
        <taxon>Euteleostomi</taxon>
        <taxon>Actinopterygii</taxon>
        <taxon>Neopterygii</taxon>
        <taxon>Teleostei</taxon>
        <taxon>Clupei</taxon>
        <taxon>Clupeiformes</taxon>
        <taxon>Denticipitoidei</taxon>
        <taxon>Denticipitidae</taxon>
        <taxon>Denticeps</taxon>
    </lineage>
</organism>
<evidence type="ECO:0000256" key="9">
    <source>
        <dbReference type="ARBA" id="ARBA00023273"/>
    </source>
</evidence>
<dbReference type="PANTHER" id="PTHR28572">
    <property type="entry name" value="COILED-COIL DOMAIN-CONTAINING PROTEIN 103"/>
    <property type="match status" value="1"/>
</dbReference>
<evidence type="ECO:0000256" key="7">
    <source>
        <dbReference type="ARBA" id="ARBA00022846"/>
    </source>
</evidence>
<comment type="subcellular location">
    <subcellularLocation>
        <location evidence="2">Cell projection</location>
        <location evidence="2">Cilium</location>
        <location evidence="2">Flagellum</location>
    </subcellularLocation>
    <subcellularLocation>
        <location evidence="3">Cytoplasm</location>
    </subcellularLocation>
</comment>
<dbReference type="InterPro" id="IPR025986">
    <property type="entry name" value="RPAP3-like_C"/>
</dbReference>
<evidence type="ECO:0000256" key="2">
    <source>
        <dbReference type="ARBA" id="ARBA00004230"/>
    </source>
</evidence>
<keyword evidence="8" id="KW-0969">Cilium</keyword>
<dbReference type="GO" id="GO:0036157">
    <property type="term" value="C:outer dynein arm"/>
    <property type="evidence" value="ECO:0007669"/>
    <property type="project" value="InterPro"/>
</dbReference>
<dbReference type="GO" id="GO:0007368">
    <property type="term" value="P:determination of left/right symmetry"/>
    <property type="evidence" value="ECO:0007669"/>
    <property type="project" value="TreeGrafter"/>
</dbReference>
<keyword evidence="5" id="KW-0963">Cytoplasm</keyword>
<feature type="domain" description="RNA-polymerase II-associated protein 3-like C-terminal" evidence="11">
    <location>
        <begin position="107"/>
        <end position="195"/>
    </location>
</feature>
<evidence type="ECO:0000313" key="13">
    <source>
        <dbReference type="Ensembl" id="ENSDCDP00010026907.1"/>
    </source>
</evidence>
<comment type="similarity">
    <text evidence="10">Belongs to the DNAAF19/PR46b family.</text>
</comment>
<dbReference type="GO" id="GO:0036159">
    <property type="term" value="P:inner dynein arm assembly"/>
    <property type="evidence" value="ECO:0007669"/>
    <property type="project" value="TreeGrafter"/>
</dbReference>
<evidence type="ECO:0000256" key="10">
    <source>
        <dbReference type="ARBA" id="ARBA00049986"/>
    </source>
</evidence>
<dbReference type="Proteomes" id="UP000694580">
    <property type="component" value="Chromosome 7"/>
</dbReference>
<sequence length="248" mass="28137">NGKNFRHALLWCPKHQLNGERELDSAIEADQKYQRENNAKFRALDQRVGSYEEFRDIVLASHLKPLDKKDKADATRKQTWNSLACSSEEQEWKTCESLEARITDFHPKTASEFIRDWRRLEASVTEKFNILLSLGGDVLCTIFSTEIGFGLLGDFMLILNQAFQFEDYKTVAGVLQGLSRTSRFSLNLSLLSQTEEAACKELFQKLQDSRNSGVNKGDNLVDETVGEDSSADELDYLMNVYGVQADCS</sequence>
<evidence type="ECO:0000259" key="12">
    <source>
        <dbReference type="Pfam" id="PF15867"/>
    </source>
</evidence>
<dbReference type="GeneTree" id="ENSGT00390000004038"/>
<dbReference type="AlphaFoldDB" id="A0AAY4C1T6"/>
<reference evidence="13" key="2">
    <citation type="submission" date="2025-08" db="UniProtKB">
        <authorList>
            <consortium name="Ensembl"/>
        </authorList>
    </citation>
    <scope>IDENTIFICATION</scope>
</reference>
<protein>
    <recommendedName>
        <fullName evidence="15">Coiled-coil domain-containing protein 103</fullName>
    </recommendedName>
</protein>
<proteinExistence type="inferred from homology"/>
<evidence type="ECO:0000313" key="14">
    <source>
        <dbReference type="Proteomes" id="UP000694580"/>
    </source>
</evidence>
<dbReference type="Pfam" id="PF13877">
    <property type="entry name" value="RPAP3_C"/>
    <property type="match status" value="1"/>
</dbReference>
<feature type="domain" description="Dynein attachment factor N-terminal" evidence="12">
    <location>
        <begin position="20"/>
        <end position="81"/>
    </location>
</feature>
<dbReference type="Ensembl" id="ENSDCDT00010033370.1">
    <property type="protein sequence ID" value="ENSDCDP00010026907.1"/>
    <property type="gene ID" value="ENSDCDG00010017124.1"/>
</dbReference>
<comment type="subunit">
    <text evidence="4">Homodimer.</text>
</comment>
<gene>
    <name evidence="13" type="primary">CCDC103</name>
</gene>
<name>A0AAY4C1T6_9TELE</name>
<accession>A0AAY4C1T6</accession>
<evidence type="ECO:0008006" key="15">
    <source>
        <dbReference type="Google" id="ProtNLM"/>
    </source>
</evidence>
<dbReference type="InterPro" id="IPR042422">
    <property type="entry name" value="CC103"/>
</dbReference>
<evidence type="ECO:0000256" key="3">
    <source>
        <dbReference type="ARBA" id="ARBA00004496"/>
    </source>
</evidence>
<keyword evidence="9" id="KW-0966">Cell projection</keyword>
<keyword evidence="14" id="KW-1185">Reference proteome</keyword>
<evidence type="ECO:0000256" key="1">
    <source>
        <dbReference type="ARBA" id="ARBA00004048"/>
    </source>
</evidence>
<reference evidence="13 14" key="1">
    <citation type="submission" date="2020-06" db="EMBL/GenBank/DDBJ databases">
        <authorList>
            <consortium name="Wellcome Sanger Institute Data Sharing"/>
        </authorList>
    </citation>
    <scope>NUCLEOTIDE SEQUENCE [LARGE SCALE GENOMIC DNA]</scope>
</reference>
<evidence type="ECO:0000256" key="6">
    <source>
        <dbReference type="ARBA" id="ARBA00022794"/>
    </source>
</evidence>
<evidence type="ECO:0000256" key="8">
    <source>
        <dbReference type="ARBA" id="ARBA00023069"/>
    </source>
</evidence>
<dbReference type="PANTHER" id="PTHR28572:SF1">
    <property type="entry name" value="COILED-COIL DOMAIN-CONTAINING PROTEIN 103"/>
    <property type="match status" value="1"/>
</dbReference>
<evidence type="ECO:0000259" key="11">
    <source>
        <dbReference type="Pfam" id="PF13877"/>
    </source>
</evidence>
<dbReference type="Pfam" id="PF15867">
    <property type="entry name" value="Dynein_attach_N"/>
    <property type="match status" value="1"/>
</dbReference>
<evidence type="ECO:0000256" key="4">
    <source>
        <dbReference type="ARBA" id="ARBA00011738"/>
    </source>
</evidence>
<dbReference type="GO" id="GO:0005576">
    <property type="term" value="C:extracellular region"/>
    <property type="evidence" value="ECO:0007669"/>
    <property type="project" value="GOC"/>
</dbReference>